<keyword evidence="11" id="KW-1185">Reference proteome</keyword>
<dbReference type="AlphaFoldDB" id="H2XT12"/>
<reference evidence="10" key="4">
    <citation type="submission" date="2025-09" db="UniProtKB">
        <authorList>
            <consortium name="Ensembl"/>
        </authorList>
    </citation>
    <scope>IDENTIFICATION</scope>
</reference>
<dbReference type="SMART" id="SM00355">
    <property type="entry name" value="ZnF_C2H2"/>
    <property type="match status" value="1"/>
</dbReference>
<dbReference type="SMART" id="SM00717">
    <property type="entry name" value="SANT"/>
    <property type="match status" value="1"/>
</dbReference>
<dbReference type="GO" id="GO:0000118">
    <property type="term" value="C:histone deacetylase complex"/>
    <property type="evidence" value="ECO:0000318"/>
    <property type="project" value="GO_Central"/>
</dbReference>
<dbReference type="PANTHER" id="PTHR16089:SF40">
    <property type="entry name" value="SUPPRESSOR OF ACTIVATED EGL-4 PROTEIN 1"/>
    <property type="match status" value="1"/>
</dbReference>
<dbReference type="GO" id="GO:0005667">
    <property type="term" value="C:transcription regulator complex"/>
    <property type="evidence" value="ECO:0000318"/>
    <property type="project" value="GO_Central"/>
</dbReference>
<feature type="region of interest" description="Disordered" evidence="6">
    <location>
        <begin position="938"/>
        <end position="1015"/>
    </location>
</feature>
<evidence type="ECO:0000256" key="3">
    <source>
        <dbReference type="ARBA" id="ARBA00023163"/>
    </source>
</evidence>
<reference evidence="10" key="3">
    <citation type="submission" date="2025-08" db="UniProtKB">
        <authorList>
            <consortium name="Ensembl"/>
        </authorList>
    </citation>
    <scope>IDENTIFICATION</scope>
</reference>
<feature type="compositionally biased region" description="Low complexity" evidence="6">
    <location>
        <begin position="579"/>
        <end position="590"/>
    </location>
</feature>
<dbReference type="STRING" id="7719.ENSCINP00000032796"/>
<reference evidence="10" key="2">
    <citation type="journal article" date="2008" name="Genome Biol.">
        <title>Improved genome assembly and evidence-based global gene model set for the chordate Ciona intestinalis: new insight into intron and operon populations.</title>
        <authorList>
            <person name="Satou Y."/>
            <person name="Mineta K."/>
            <person name="Ogasawara M."/>
            <person name="Sasakura Y."/>
            <person name="Shoguchi E."/>
            <person name="Ueno K."/>
            <person name="Yamada L."/>
            <person name="Matsumoto J."/>
            <person name="Wasserscheid J."/>
            <person name="Dewar K."/>
            <person name="Wiley G.B."/>
            <person name="Macmil S.L."/>
            <person name="Roe B.A."/>
            <person name="Zeller R.W."/>
            <person name="Hastings K.E."/>
            <person name="Lemaire P."/>
            <person name="Lindquist E."/>
            <person name="Endo T."/>
            <person name="Hotta K."/>
            <person name="Inaba K."/>
        </authorList>
    </citation>
    <scope>NUCLEOTIDE SEQUENCE [LARGE SCALE GENOMIC DNA]</scope>
    <source>
        <strain evidence="10">wild type</strain>
    </source>
</reference>
<dbReference type="PROSITE" id="PS50157">
    <property type="entry name" value="ZINC_FINGER_C2H2_2"/>
    <property type="match status" value="1"/>
</dbReference>
<dbReference type="InParanoid" id="H2XT12"/>
<evidence type="ECO:0000259" key="9">
    <source>
        <dbReference type="PROSITE" id="PS51293"/>
    </source>
</evidence>
<keyword evidence="4" id="KW-0539">Nucleus</keyword>
<feature type="region of interest" description="Disordered" evidence="6">
    <location>
        <begin position="898"/>
        <end position="919"/>
    </location>
</feature>
<evidence type="ECO:0000256" key="6">
    <source>
        <dbReference type="SAM" id="MobiDB-lite"/>
    </source>
</evidence>
<dbReference type="InterPro" id="IPR017884">
    <property type="entry name" value="SANT_dom"/>
</dbReference>
<name>H2XT12_CIOIN</name>
<dbReference type="InterPro" id="IPR009057">
    <property type="entry name" value="Homeodomain-like_sf"/>
</dbReference>
<feature type="compositionally biased region" description="Basic residues" evidence="6">
    <location>
        <begin position="938"/>
        <end position="948"/>
    </location>
</feature>
<feature type="compositionally biased region" description="Basic and acidic residues" evidence="6">
    <location>
        <begin position="949"/>
        <end position="966"/>
    </location>
</feature>
<feature type="compositionally biased region" description="Low complexity" evidence="6">
    <location>
        <begin position="902"/>
        <end position="917"/>
    </location>
</feature>
<feature type="compositionally biased region" description="Polar residues" evidence="6">
    <location>
        <begin position="286"/>
        <end position="295"/>
    </location>
</feature>
<dbReference type="GO" id="GO:0003714">
    <property type="term" value="F:transcription corepressor activity"/>
    <property type="evidence" value="ECO:0000318"/>
    <property type="project" value="GO_Central"/>
</dbReference>
<proteinExistence type="predicted"/>
<dbReference type="InterPro" id="IPR051066">
    <property type="entry name" value="Trans_reg/Corepressor"/>
</dbReference>
<dbReference type="GO" id="GO:0045892">
    <property type="term" value="P:negative regulation of DNA-templated transcription"/>
    <property type="evidence" value="ECO:0000318"/>
    <property type="project" value="GO_Central"/>
</dbReference>
<protein>
    <recommendedName>
        <fullName evidence="12">Zinc finger protein</fullName>
    </recommendedName>
</protein>
<dbReference type="Ensembl" id="ENSCINT00000034771.1">
    <property type="protein sequence ID" value="ENSCINP00000032796.1"/>
    <property type="gene ID" value="ENSCING00000024212.1"/>
</dbReference>
<keyword evidence="5" id="KW-0479">Metal-binding</keyword>
<evidence type="ECO:0000256" key="5">
    <source>
        <dbReference type="PROSITE-ProRule" id="PRU00042"/>
    </source>
</evidence>
<dbReference type="Gene3D" id="3.30.160.60">
    <property type="entry name" value="Classic Zinc Finger"/>
    <property type="match status" value="1"/>
</dbReference>
<dbReference type="SMART" id="SM01189">
    <property type="entry name" value="ELM2"/>
    <property type="match status" value="1"/>
</dbReference>
<dbReference type="GeneTree" id="ENSGT00940000169235"/>
<evidence type="ECO:0000313" key="10">
    <source>
        <dbReference type="Ensembl" id="ENSCINP00000032796.1"/>
    </source>
</evidence>
<dbReference type="PROSITE" id="PS51293">
    <property type="entry name" value="SANT"/>
    <property type="match status" value="1"/>
</dbReference>
<comment type="subcellular location">
    <subcellularLocation>
        <location evidence="1">Nucleus</location>
    </subcellularLocation>
</comment>
<evidence type="ECO:0000259" key="7">
    <source>
        <dbReference type="PROSITE" id="PS50157"/>
    </source>
</evidence>
<dbReference type="PROSITE" id="PS00028">
    <property type="entry name" value="ZINC_FINGER_C2H2_1"/>
    <property type="match status" value="1"/>
</dbReference>
<feature type="domain" description="ELM2" evidence="8">
    <location>
        <begin position="653"/>
        <end position="742"/>
    </location>
</feature>
<keyword evidence="3" id="KW-0804">Transcription</keyword>
<dbReference type="SUPFAM" id="SSF46689">
    <property type="entry name" value="Homeodomain-like"/>
    <property type="match status" value="1"/>
</dbReference>
<keyword evidence="2" id="KW-0805">Transcription regulation</keyword>
<dbReference type="Proteomes" id="UP000008144">
    <property type="component" value="Chromosome 11"/>
</dbReference>
<feature type="region of interest" description="Disordered" evidence="6">
    <location>
        <begin position="520"/>
        <end position="552"/>
    </location>
</feature>
<sequence length="1015" mass="113258">RAEFALKPNIPSSIAKLPQSEYIFPNNPPLNGGSLHYSTNTNVIQSPFVLSSVGSKVDNQPHNGLLTMATAASLLKTDPARSEYNMYQPQAIPQAYVMQSGMLLQQPTMVNMLGQGFNEVQNFKTDNVQVGVAQNVPYNPLYPTQTLPLRNLNLPVSNSTQHGLIPPDMLLGNPQINQERETLTPQTYVVEQPQKLVSDMPFPAQYNAQGLMGTNSLSQLASIAVATANRDQLQDFGMQHEIQGHFIPNEMHNSVNESIPSNSDEWIATGQQNQPQQPQALYDDSPVTQETSSPIRSGHDPFILPVTVPVHHKPQDYNQYESSIEEPASYNRVTWCDRPISISTSPFSSYDDPLMREAVNVANPSKILPNSMMGGTPTGSMFGSTSRPFRQRHHSEGSHLIKASNESILKQMLHSPVPAVKLRLNKPAEKDSQSNRLVDTDTKLQASVAGNTVNVTATHNAKENKTTVEKPAAKTREAEIWAEPKPVQQRRVRRRRHSADCRLLKSSSYLYHPKHEVVRPTHQGLSPIRKPSVMRSDSRVRHKPPPLIIPSSVNTFTPLSGAHSHFYQSHLRHRRRTSGDSNSSYNGGNDKIPPYTPPPMLSPIRAGSGLYCTTPVTPSVKFLRQMSLETIPPIIEEDESLEMDDECIRSTEPKINIGSRFQANLPNRENPSNKLKLKHKADRVWDRVPNDEQVETHLENLMELSCSAVVMHGGANKEYAMHCMSKNKGDILSTVKCLLRVKGKPPPAPTAPGKHTGTPWTPHEVKMFDCGMLEHRKDFYVISKMVKTRSTSECVDRYYHIVKRNRRKIQRPRRYRGEEGDEKLIVTRLATSNHHEMKEILSASASSSDDERCGNNASQDLPWQIPVTMQQQHNVQSRLNIPSNASMKAIRANTVRSYPKIDSPSPAASPASVASSDDPPPQIFSCPVCGKSFAKVKSRNAHMKTHGKHAQEKRRLREEEARKRSEALQQHPPSRSTTAFNLPSFKAPTVTNPPMLPPPHPSGMNHPYPRFGGNI</sequence>
<feature type="domain" description="C2H2-type" evidence="7">
    <location>
        <begin position="924"/>
        <end position="954"/>
    </location>
</feature>
<evidence type="ECO:0000256" key="1">
    <source>
        <dbReference type="ARBA" id="ARBA00004123"/>
    </source>
</evidence>
<evidence type="ECO:0000256" key="4">
    <source>
        <dbReference type="ARBA" id="ARBA00023242"/>
    </source>
</evidence>
<evidence type="ECO:0000259" key="8">
    <source>
        <dbReference type="PROSITE" id="PS51156"/>
    </source>
</evidence>
<dbReference type="CDD" id="cd00167">
    <property type="entry name" value="SANT"/>
    <property type="match status" value="1"/>
</dbReference>
<evidence type="ECO:0000256" key="2">
    <source>
        <dbReference type="ARBA" id="ARBA00023015"/>
    </source>
</evidence>
<keyword evidence="5" id="KW-0863">Zinc-finger</keyword>
<feature type="region of interest" description="Disordered" evidence="6">
    <location>
        <begin position="269"/>
        <end position="300"/>
    </location>
</feature>
<dbReference type="GO" id="GO:0008270">
    <property type="term" value="F:zinc ion binding"/>
    <property type="evidence" value="ECO:0007669"/>
    <property type="project" value="UniProtKB-KW"/>
</dbReference>
<feature type="region of interest" description="Disordered" evidence="6">
    <location>
        <begin position="566"/>
        <end position="595"/>
    </location>
</feature>
<dbReference type="HOGENOM" id="CLU_297108_0_0_1"/>
<dbReference type="Gene3D" id="1.10.10.60">
    <property type="entry name" value="Homeodomain-like"/>
    <property type="match status" value="1"/>
</dbReference>
<reference evidence="11" key="1">
    <citation type="journal article" date="2002" name="Science">
        <title>The draft genome of Ciona intestinalis: insights into chordate and vertebrate origins.</title>
        <authorList>
            <person name="Dehal P."/>
            <person name="Satou Y."/>
            <person name="Campbell R.K."/>
            <person name="Chapman J."/>
            <person name="Degnan B."/>
            <person name="De Tomaso A."/>
            <person name="Davidson B."/>
            <person name="Di Gregorio A."/>
            <person name="Gelpke M."/>
            <person name="Goodstein D.M."/>
            <person name="Harafuji N."/>
            <person name="Hastings K.E."/>
            <person name="Ho I."/>
            <person name="Hotta K."/>
            <person name="Huang W."/>
            <person name="Kawashima T."/>
            <person name="Lemaire P."/>
            <person name="Martinez D."/>
            <person name="Meinertzhagen I.A."/>
            <person name="Necula S."/>
            <person name="Nonaka M."/>
            <person name="Putnam N."/>
            <person name="Rash S."/>
            <person name="Saiga H."/>
            <person name="Satake M."/>
            <person name="Terry A."/>
            <person name="Yamada L."/>
            <person name="Wang H.G."/>
            <person name="Awazu S."/>
            <person name="Azumi K."/>
            <person name="Boore J."/>
            <person name="Branno M."/>
            <person name="Chin-Bow S."/>
            <person name="DeSantis R."/>
            <person name="Doyle S."/>
            <person name="Francino P."/>
            <person name="Keys D.N."/>
            <person name="Haga S."/>
            <person name="Hayashi H."/>
            <person name="Hino K."/>
            <person name="Imai K.S."/>
            <person name="Inaba K."/>
            <person name="Kano S."/>
            <person name="Kobayashi K."/>
            <person name="Kobayashi M."/>
            <person name="Lee B.I."/>
            <person name="Makabe K.W."/>
            <person name="Manohar C."/>
            <person name="Matassi G."/>
            <person name="Medina M."/>
            <person name="Mochizuki Y."/>
            <person name="Mount S."/>
            <person name="Morishita T."/>
            <person name="Miura S."/>
            <person name="Nakayama A."/>
            <person name="Nishizaka S."/>
            <person name="Nomoto H."/>
            <person name="Ohta F."/>
            <person name="Oishi K."/>
            <person name="Rigoutsos I."/>
            <person name="Sano M."/>
            <person name="Sasaki A."/>
            <person name="Sasakura Y."/>
            <person name="Shoguchi E."/>
            <person name="Shin-i T."/>
            <person name="Spagnuolo A."/>
            <person name="Stainier D."/>
            <person name="Suzuki M.M."/>
            <person name="Tassy O."/>
            <person name="Takatori N."/>
            <person name="Tokuoka M."/>
            <person name="Yagi K."/>
            <person name="Yoshizaki F."/>
            <person name="Wada S."/>
            <person name="Zhang C."/>
            <person name="Hyatt P.D."/>
            <person name="Larimer F."/>
            <person name="Detter C."/>
            <person name="Doggett N."/>
            <person name="Glavina T."/>
            <person name="Hawkins T."/>
            <person name="Richardson P."/>
            <person name="Lucas S."/>
            <person name="Kohara Y."/>
            <person name="Levine M."/>
            <person name="Satoh N."/>
            <person name="Rokhsar D.S."/>
        </authorList>
    </citation>
    <scope>NUCLEOTIDE SEQUENCE [LARGE SCALE GENOMIC DNA]</scope>
</reference>
<dbReference type="InterPro" id="IPR013087">
    <property type="entry name" value="Znf_C2H2_type"/>
</dbReference>
<dbReference type="Pfam" id="PF01448">
    <property type="entry name" value="ELM2"/>
    <property type="match status" value="1"/>
</dbReference>
<evidence type="ECO:0000313" key="11">
    <source>
        <dbReference type="Proteomes" id="UP000008144"/>
    </source>
</evidence>
<dbReference type="PANTHER" id="PTHR16089">
    <property type="entry name" value="REST COREPRESSOR COREST PROTEIN-RELATED"/>
    <property type="match status" value="1"/>
</dbReference>
<feature type="domain" description="SANT" evidence="9">
    <location>
        <begin position="755"/>
        <end position="806"/>
    </location>
</feature>
<dbReference type="InterPro" id="IPR000949">
    <property type="entry name" value="ELM2_dom"/>
</dbReference>
<dbReference type="EMBL" id="EAAA01000804">
    <property type="status" value="NOT_ANNOTATED_CDS"/>
    <property type="molecule type" value="Genomic_DNA"/>
</dbReference>
<dbReference type="InterPro" id="IPR001005">
    <property type="entry name" value="SANT/Myb"/>
</dbReference>
<evidence type="ECO:0008006" key="12">
    <source>
        <dbReference type="Google" id="ProtNLM"/>
    </source>
</evidence>
<feature type="compositionally biased region" description="Polar residues" evidence="6">
    <location>
        <begin position="971"/>
        <end position="981"/>
    </location>
</feature>
<accession>H2XT12</accession>
<dbReference type="PROSITE" id="PS51156">
    <property type="entry name" value="ELM2"/>
    <property type="match status" value="1"/>
</dbReference>
<keyword evidence="5" id="KW-0862">Zinc</keyword>
<dbReference type="GO" id="GO:0006357">
    <property type="term" value="P:regulation of transcription by RNA polymerase II"/>
    <property type="evidence" value="ECO:0000318"/>
    <property type="project" value="GO_Central"/>
</dbReference>
<organism evidence="10 11">
    <name type="scientific">Ciona intestinalis</name>
    <name type="common">Transparent sea squirt</name>
    <name type="synonym">Ascidia intestinalis</name>
    <dbReference type="NCBI Taxonomy" id="7719"/>
    <lineage>
        <taxon>Eukaryota</taxon>
        <taxon>Metazoa</taxon>
        <taxon>Chordata</taxon>
        <taxon>Tunicata</taxon>
        <taxon>Ascidiacea</taxon>
        <taxon>Phlebobranchia</taxon>
        <taxon>Cionidae</taxon>
        <taxon>Ciona</taxon>
    </lineage>
</organism>